<evidence type="ECO:0000256" key="8">
    <source>
        <dbReference type="ARBA" id="ARBA00022840"/>
    </source>
</evidence>
<dbReference type="Pfam" id="PF13361">
    <property type="entry name" value="UvrD_C"/>
    <property type="match status" value="1"/>
</dbReference>
<dbReference type="GO" id="GO:0000287">
    <property type="term" value="F:magnesium ion binding"/>
    <property type="evidence" value="ECO:0007669"/>
    <property type="project" value="UniProtKB-UniRule"/>
</dbReference>
<accession>A0A1H9MGU1</accession>
<comment type="similarity">
    <text evidence="15">Belongs to the helicase family. UvrD subfamily.</text>
</comment>
<comment type="function">
    <text evidence="15">A helicase/nuclease that prepares dsDNA breaks (DSB) for recombinational DNA repair. Binds to DSBs and unwinds DNA via a highly rapid and processive ATP-dependent bidirectional helicase activity. Unwinds dsDNA until it encounters a Chi (crossover hotspot instigator) sequence from the 3' direction. Cuts ssDNA a few nucleotides 3' to the Chi site. The properties and activities of the enzyme are changed at Chi. The Chi-altered holoenzyme produces a long 3'-ssDNA overhang and facilitates RecA-binding to the ssDNA for homologous DNA recombination and repair. Holoenzyme degrades any linearized DNA that is unable to undergo homologous recombination. In the holoenzyme this subunit contributes ATPase, 3'-5' helicase, exonuclease activity and loads RecA onto ssDNA.</text>
</comment>
<feature type="binding site" evidence="16">
    <location>
        <begin position="25"/>
        <end position="32"/>
    </location>
    <ligand>
        <name>ATP</name>
        <dbReference type="ChEBI" id="CHEBI:30616"/>
    </ligand>
</feature>
<dbReference type="GO" id="GO:0009338">
    <property type="term" value="C:exodeoxyribonuclease V complex"/>
    <property type="evidence" value="ECO:0007669"/>
    <property type="project" value="TreeGrafter"/>
</dbReference>
<evidence type="ECO:0000256" key="11">
    <source>
        <dbReference type="ARBA" id="ARBA00023204"/>
    </source>
</evidence>
<feature type="active site" description="For nuclease activity" evidence="15">
    <location>
        <position position="1080"/>
    </location>
</feature>
<dbReference type="GO" id="GO:0003677">
    <property type="term" value="F:DNA binding"/>
    <property type="evidence" value="ECO:0007669"/>
    <property type="project" value="UniProtKB-UniRule"/>
</dbReference>
<dbReference type="InterPro" id="IPR014016">
    <property type="entry name" value="UvrD-like_ATP-bd"/>
</dbReference>
<dbReference type="GO" id="GO:0000724">
    <property type="term" value="P:double-strand break repair via homologous recombination"/>
    <property type="evidence" value="ECO:0007669"/>
    <property type="project" value="UniProtKB-UniRule"/>
</dbReference>
<keyword evidence="1 15" id="KW-0540">Nuclease</keyword>
<keyword evidence="6 15" id="KW-0347">Helicase</keyword>
<dbReference type="Pfam" id="PF12705">
    <property type="entry name" value="PDDEXK_1"/>
    <property type="match status" value="1"/>
</dbReference>
<evidence type="ECO:0000313" key="20">
    <source>
        <dbReference type="Proteomes" id="UP000242515"/>
    </source>
</evidence>
<keyword evidence="10 15" id="KW-0238">DNA-binding</keyword>
<dbReference type="PROSITE" id="PS51217">
    <property type="entry name" value="UVRD_HELICASE_CTER"/>
    <property type="match status" value="1"/>
</dbReference>
<feature type="binding site" evidence="15">
    <location>
        <position position="1067"/>
    </location>
    <ligand>
        <name>Mg(2+)</name>
        <dbReference type="ChEBI" id="CHEBI:18420"/>
    </ligand>
</feature>
<dbReference type="Gene3D" id="1.10.486.10">
    <property type="entry name" value="PCRA, domain 4"/>
    <property type="match status" value="1"/>
</dbReference>
<evidence type="ECO:0000256" key="5">
    <source>
        <dbReference type="ARBA" id="ARBA00022801"/>
    </source>
</evidence>
<evidence type="ECO:0000256" key="9">
    <source>
        <dbReference type="ARBA" id="ARBA00022842"/>
    </source>
</evidence>
<feature type="region of interest" description="DNA-binding and helicase activity, interacts with RecC" evidence="15">
    <location>
        <begin position="1"/>
        <end position="855"/>
    </location>
</feature>
<comment type="subunit">
    <text evidence="15">Heterotrimer of RecB, RecC and RecD. All subunits contribute to DNA-binding. Interacts with RecA.</text>
</comment>
<dbReference type="HAMAP" id="MF_01485">
    <property type="entry name" value="RecB"/>
    <property type="match status" value="1"/>
</dbReference>
<comment type="domain">
    <text evidence="15">The N-terminal DNA-binding domain is a ssDNA-dependent ATPase and has ATP-dependent 3'-5' helicase function. This domain interacts with RecC.</text>
</comment>
<evidence type="ECO:0000256" key="10">
    <source>
        <dbReference type="ARBA" id="ARBA00023125"/>
    </source>
</evidence>
<evidence type="ECO:0000313" key="19">
    <source>
        <dbReference type="EMBL" id="SER22687.1"/>
    </source>
</evidence>
<dbReference type="Proteomes" id="UP000242515">
    <property type="component" value="Unassembled WGS sequence"/>
</dbReference>
<feature type="domain" description="UvrD-like helicase ATP-binding" evidence="17">
    <location>
        <begin position="4"/>
        <end position="451"/>
    </location>
</feature>
<sequence length="1182" mass="135436">MSHSSSSMILDPFTLPLQGQRLIEASAGTGKTFTLAILYLRLLLGLGKENAWSRLLSVEEILVVTFTEAATEELRGRIRDNIHQLRIACIRGHSDHPVMGQLLAEIQDKTQAAMILLLAERQMDESAIYTIHGFCQRMLNLNAFESGMLFQQQLLEDEQQLLRQATEDFWRRYCYPLEEAIAQEVMALFSGPEHLLHSVKGWLQGDAPQLKRPLPTQDLTACHHENSRRIFAMKQQWREVSADVYQWVMDSDVDKRSYSTLHVPNWINAITLWAESDDTGYQLPQKELEKFGQAQLLAKTKKGQAPQQPIFEAIDHFLATPISLYEPLVTLALQDIRANLRQEKERYALLSFDDLLTKLDRGLQTPQGEALAEAIRQRYPVAMVDEFQDTDPTQYRIFSRIYAQPSDTALLLIGDPKQAIYAFRGADIFTYIKARDEVTDHYSLHTNWRSSPGMVETVNRLFQQVDRPFLFADIPFLPVASAPNNQSLSVWREGKQQPAMRWWLKEGEGCSVSDYHQTMAQYCANDIAQWLTAGQQGQAWLVKGEIRRSVSAADITVLVRSRLEASLIRDALQQLGIASVYLSSRDSVYQTVEAQELLWVLEAILHPQQESLLRTALATQLLGYSAAQIEALNHDSGQWDALTDQFTEWQQQWRKFGFLPMFRQLLHDYALAENVLSSSRGERRLTDLMHVSELLQTASSEHDTPHALLRFFAQQVDQPDDNARNQQLRLESDRDLVQIVTIHKSKGLEYPLVWLPFIASYRETKQPLYHDRQHFSAILDLQGDEESLTLAEEERLAEDLRLLYVALTRAIWHCSIGIAPLFYRKRKYQGPTELEHSAVGYLVQQGVPATAEQLAEALAKMADSECEVVLASEPPATHYQTELTASTEVMAKVLQRSLQDNWRVTSYSALTYHASSRQLYVPGFDTEVIAERTDELSSLSTVHQFPKGAAPGTFLHHLFEHLDFTATPEAKWVTEQLLAWGYEEAWTPVVLDWIDRVLSQQLPGSETSLSAIRNSDRLIEMEFWIPIEQPLNASRLDQCIKRYDPLSAQAANLVFSEVQGMLKGFIDLVFRWQGKYYIADYKSNWLGAESQAYTQAAMAEAMVEHRYDFQYQLYTLALHRYLRHRLPHYDYEQHFGGVYYLFLRGMADALPGNGVYYTRPPAALIEQLDRFFSQEEEINESY</sequence>
<dbReference type="InterPro" id="IPR011604">
    <property type="entry name" value="PDDEXK-like_dom_sf"/>
</dbReference>
<reference evidence="20" key="1">
    <citation type="submission" date="2016-10" db="EMBL/GenBank/DDBJ databases">
        <authorList>
            <person name="Varghese N."/>
            <person name="Submissions S."/>
        </authorList>
    </citation>
    <scope>NUCLEOTIDE SEQUENCE [LARGE SCALE GENOMIC DNA]</scope>
    <source>
        <strain evidence="20">8N4</strain>
    </source>
</reference>
<dbReference type="SUPFAM" id="SSF52980">
    <property type="entry name" value="Restriction endonuclease-like"/>
    <property type="match status" value="1"/>
</dbReference>
<evidence type="ECO:0000256" key="16">
    <source>
        <dbReference type="PROSITE-ProRule" id="PRU00560"/>
    </source>
</evidence>
<dbReference type="PANTHER" id="PTHR11070:SF23">
    <property type="entry name" value="RECBCD ENZYME SUBUNIT RECB"/>
    <property type="match status" value="1"/>
</dbReference>
<dbReference type="NCBIfam" id="NF008128">
    <property type="entry name" value="PRK10876.1"/>
    <property type="match status" value="1"/>
</dbReference>
<dbReference type="GO" id="GO:0008854">
    <property type="term" value="F:exodeoxyribonuclease V activity"/>
    <property type="evidence" value="ECO:0007669"/>
    <property type="project" value="UniProtKB-EC"/>
</dbReference>
<dbReference type="InterPro" id="IPR014017">
    <property type="entry name" value="DNA_helicase_UvrD-like_C"/>
</dbReference>
<dbReference type="InterPro" id="IPR027417">
    <property type="entry name" value="P-loop_NTPase"/>
</dbReference>
<dbReference type="SUPFAM" id="SSF52540">
    <property type="entry name" value="P-loop containing nucleoside triphosphate hydrolases"/>
    <property type="match status" value="1"/>
</dbReference>
<keyword evidence="7 15" id="KW-0269">Exonuclease</keyword>
<evidence type="ECO:0000256" key="15">
    <source>
        <dbReference type="HAMAP-Rule" id="MF_01485"/>
    </source>
</evidence>
<dbReference type="RefSeq" id="WP_230527526.1">
    <property type="nucleotide sequence ID" value="NZ_FOGC01000015.1"/>
</dbReference>
<evidence type="ECO:0000256" key="6">
    <source>
        <dbReference type="ARBA" id="ARBA00022806"/>
    </source>
</evidence>
<keyword evidence="2 15" id="KW-0479">Metal-binding</keyword>
<proteinExistence type="inferred from homology"/>
<comment type="catalytic activity">
    <reaction evidence="14 15">
        <text>ATP + H2O = ADP + phosphate + H(+)</text>
        <dbReference type="Rhea" id="RHEA:13065"/>
        <dbReference type="ChEBI" id="CHEBI:15377"/>
        <dbReference type="ChEBI" id="CHEBI:15378"/>
        <dbReference type="ChEBI" id="CHEBI:30616"/>
        <dbReference type="ChEBI" id="CHEBI:43474"/>
        <dbReference type="ChEBI" id="CHEBI:456216"/>
        <dbReference type="EC" id="5.6.2.4"/>
    </reaction>
</comment>
<dbReference type="STRING" id="988801.SAMN05216522_11535"/>
<keyword evidence="5 15" id="KW-0378">Hydrolase</keyword>
<dbReference type="EC" id="3.1.11.5" evidence="15"/>
<keyword evidence="20" id="KW-1185">Reference proteome</keyword>
<dbReference type="GO" id="GO:0043138">
    <property type="term" value="F:3'-5' DNA helicase activity"/>
    <property type="evidence" value="ECO:0007669"/>
    <property type="project" value="UniProtKB-UniRule"/>
</dbReference>
<keyword evidence="12 15" id="KW-0413">Isomerase</keyword>
<dbReference type="InterPro" id="IPR000212">
    <property type="entry name" value="DNA_helicase_UvrD/REP"/>
</dbReference>
<keyword evidence="8 15" id="KW-0067">ATP-binding</keyword>
<name>A0A1H9MGU1_9GAMM</name>
<dbReference type="GO" id="GO:0005829">
    <property type="term" value="C:cytosol"/>
    <property type="evidence" value="ECO:0007669"/>
    <property type="project" value="TreeGrafter"/>
</dbReference>
<dbReference type="InterPro" id="IPR011335">
    <property type="entry name" value="Restrct_endonuc-II-like"/>
</dbReference>
<dbReference type="GO" id="GO:0016887">
    <property type="term" value="F:ATP hydrolysis activity"/>
    <property type="evidence" value="ECO:0007669"/>
    <property type="project" value="RHEA"/>
</dbReference>
<dbReference type="Gene3D" id="1.10.3170.10">
    <property type="entry name" value="Recbcd, chain B, domain 2"/>
    <property type="match status" value="1"/>
</dbReference>
<keyword evidence="9 15" id="KW-0460">Magnesium</keyword>
<comment type="miscellaneous">
    <text evidence="15">In the RecBCD complex, RecB has a slow 3'-5' helicase, an exonuclease activity and loads RecA onto ssDNA, RecD has a fast 5'-3' helicase activity, while RecC stimulates the ATPase and processivity of the RecB helicase and contributes to recognition of the Chi site.</text>
</comment>
<feature type="domain" description="UvrD-like helicase C-terminal" evidence="18">
    <location>
        <begin position="481"/>
        <end position="747"/>
    </location>
</feature>
<evidence type="ECO:0000256" key="3">
    <source>
        <dbReference type="ARBA" id="ARBA00022741"/>
    </source>
</evidence>
<dbReference type="EMBL" id="FOGC01000015">
    <property type="protein sequence ID" value="SER22687.1"/>
    <property type="molecule type" value="Genomic_DNA"/>
</dbReference>
<evidence type="ECO:0000256" key="7">
    <source>
        <dbReference type="ARBA" id="ARBA00022839"/>
    </source>
</evidence>
<comment type="cofactor">
    <cofactor evidence="15">
        <name>Mg(2+)</name>
        <dbReference type="ChEBI" id="CHEBI:18420"/>
    </cofactor>
    <text evidence="15">Binds 1 Mg(2+) ion per subunit.</text>
</comment>
<feature type="binding site" evidence="15">
    <location>
        <position position="956"/>
    </location>
    <ligand>
        <name>Mg(2+)</name>
        <dbReference type="ChEBI" id="CHEBI:18420"/>
    </ligand>
</feature>
<protein>
    <recommendedName>
        <fullName evidence="15">RecBCD enzyme subunit RecB</fullName>
        <ecNumber evidence="15">3.1.11.5</ecNumber>
        <ecNumber evidence="15">5.6.2.4</ecNumber>
    </recommendedName>
    <alternativeName>
        <fullName evidence="15">DNA 3'-5' helicase subunit RecB</fullName>
    </alternativeName>
    <alternativeName>
        <fullName evidence="15">Exonuclease V subunit RecB</fullName>
        <shortName evidence="15">ExoV subunit RecB</shortName>
    </alternativeName>
    <alternativeName>
        <fullName evidence="15">Helicase/nuclease RecBCD subunit RecB</fullName>
    </alternativeName>
</protein>
<feature type="binding site" evidence="15">
    <location>
        <position position="1080"/>
    </location>
    <ligand>
        <name>Mg(2+)</name>
        <dbReference type="ChEBI" id="CHEBI:18420"/>
    </ligand>
</feature>
<evidence type="ECO:0000256" key="13">
    <source>
        <dbReference type="ARBA" id="ARBA00034617"/>
    </source>
</evidence>
<dbReference type="Gene3D" id="3.40.50.300">
    <property type="entry name" value="P-loop containing nucleotide triphosphate hydrolases"/>
    <property type="match status" value="2"/>
</dbReference>
<dbReference type="Pfam" id="PF00580">
    <property type="entry name" value="UvrD-helicase"/>
    <property type="match status" value="1"/>
</dbReference>
<dbReference type="InterPro" id="IPR038726">
    <property type="entry name" value="PDDEXK_AddAB-type"/>
</dbReference>
<evidence type="ECO:0000256" key="2">
    <source>
        <dbReference type="ARBA" id="ARBA00022723"/>
    </source>
</evidence>
<evidence type="ECO:0000256" key="14">
    <source>
        <dbReference type="ARBA" id="ARBA00048988"/>
    </source>
</evidence>
<dbReference type="GO" id="GO:0005524">
    <property type="term" value="F:ATP binding"/>
    <property type="evidence" value="ECO:0007669"/>
    <property type="project" value="UniProtKB-UniRule"/>
</dbReference>
<gene>
    <name evidence="15" type="primary">recB</name>
    <name evidence="19" type="ORF">SAMN05216522_11535</name>
</gene>
<evidence type="ECO:0000256" key="1">
    <source>
        <dbReference type="ARBA" id="ARBA00022722"/>
    </source>
</evidence>
<evidence type="ECO:0000256" key="4">
    <source>
        <dbReference type="ARBA" id="ARBA00022763"/>
    </source>
</evidence>
<dbReference type="NCBIfam" id="TIGR00609">
    <property type="entry name" value="recB"/>
    <property type="match status" value="1"/>
</dbReference>
<dbReference type="EC" id="5.6.2.4" evidence="15"/>
<comment type="domain">
    <text evidence="15">The C-terminal domain has nuclease activity and interacts with RecD. It interacts with RecA, facilitating its loading onto ssDNA.</text>
</comment>
<keyword evidence="11 15" id="KW-0234">DNA repair</keyword>
<feature type="region of interest" description="Nuclease activity, interacts with RecD and RecA" evidence="15">
    <location>
        <begin position="901"/>
        <end position="1182"/>
    </location>
</feature>
<dbReference type="Gene3D" id="3.90.320.10">
    <property type="match status" value="1"/>
</dbReference>
<evidence type="ECO:0000259" key="18">
    <source>
        <dbReference type="PROSITE" id="PS51217"/>
    </source>
</evidence>
<dbReference type="AlphaFoldDB" id="A0A1H9MGU1"/>
<keyword evidence="3 15" id="KW-0547">Nucleotide-binding</keyword>
<comment type="catalytic activity">
    <reaction evidence="15">
        <text>Exonucleolytic cleavage (in the presence of ATP) in either 5'- to 3'- or 3'- to 5'-direction to yield 5'-phosphooligonucleotides.</text>
        <dbReference type="EC" id="3.1.11.5"/>
    </reaction>
</comment>
<dbReference type="PANTHER" id="PTHR11070">
    <property type="entry name" value="UVRD / RECB / PCRA DNA HELICASE FAMILY MEMBER"/>
    <property type="match status" value="1"/>
</dbReference>
<comment type="catalytic activity">
    <reaction evidence="13 15">
        <text>Couples ATP hydrolysis with the unwinding of duplex DNA by translocating in the 3'-5' direction.</text>
        <dbReference type="EC" id="5.6.2.4"/>
    </reaction>
</comment>
<evidence type="ECO:0000259" key="17">
    <source>
        <dbReference type="PROSITE" id="PS51198"/>
    </source>
</evidence>
<dbReference type="InterPro" id="IPR004586">
    <property type="entry name" value="RecB"/>
</dbReference>
<evidence type="ECO:0000256" key="12">
    <source>
        <dbReference type="ARBA" id="ARBA00023235"/>
    </source>
</evidence>
<dbReference type="PROSITE" id="PS51198">
    <property type="entry name" value="UVRD_HELICASE_ATP_BIND"/>
    <property type="match status" value="1"/>
</dbReference>
<keyword evidence="4 15" id="KW-0227">DNA damage</keyword>
<organism evidence="19 20">
    <name type="scientific">Rosenbergiella nectarea</name>
    <dbReference type="NCBI Taxonomy" id="988801"/>
    <lineage>
        <taxon>Bacteria</taxon>
        <taxon>Pseudomonadati</taxon>
        <taxon>Pseudomonadota</taxon>
        <taxon>Gammaproteobacteria</taxon>
        <taxon>Enterobacterales</taxon>
        <taxon>Erwiniaceae</taxon>
        <taxon>Rosenbergiella</taxon>
    </lineage>
</organism>
<dbReference type="CDD" id="cd22352">
    <property type="entry name" value="RecB_C-like"/>
    <property type="match status" value="1"/>
</dbReference>